<sequence length="162" mass="16881">MFGFLKKETSVELKAPTSGLFVPLAAVSDEVFASKAVGDGFAVTPAENANQVVSPIDGVVSSIFPTKHAIMLTTKAGVEILLHLGIDTVELNGAPFTMLVTEGAKVQQGTPLVTVDWPQVIAADKETTVMVVSANATFELTDAVTGEVSPATTIGTFKLMTD</sequence>
<evidence type="ECO:0000256" key="7">
    <source>
        <dbReference type="ARBA" id="ARBA00022777"/>
    </source>
</evidence>
<name>A0A0R1RQW5_9LACO</name>
<dbReference type="NCBIfam" id="TIGR00830">
    <property type="entry name" value="PTBA"/>
    <property type="match status" value="1"/>
</dbReference>
<dbReference type="GO" id="GO:0016301">
    <property type="term" value="F:kinase activity"/>
    <property type="evidence" value="ECO:0007669"/>
    <property type="project" value="UniProtKB-KW"/>
</dbReference>
<dbReference type="InterPro" id="IPR011055">
    <property type="entry name" value="Dup_hybrid_motif"/>
</dbReference>
<dbReference type="GO" id="GO:0005886">
    <property type="term" value="C:plasma membrane"/>
    <property type="evidence" value="ECO:0007669"/>
    <property type="project" value="UniProtKB-SubCell"/>
</dbReference>
<reference evidence="9 10" key="1">
    <citation type="journal article" date="2015" name="Genome Announc.">
        <title>Expanding the biotechnology potential of lactobacilli through comparative genomics of 213 strains and associated genera.</title>
        <authorList>
            <person name="Sun Z."/>
            <person name="Harris H.M."/>
            <person name="McCann A."/>
            <person name="Guo C."/>
            <person name="Argimon S."/>
            <person name="Zhang W."/>
            <person name="Yang X."/>
            <person name="Jeffery I.B."/>
            <person name="Cooney J.C."/>
            <person name="Kagawa T.F."/>
            <person name="Liu W."/>
            <person name="Song Y."/>
            <person name="Salvetti E."/>
            <person name="Wrobel A."/>
            <person name="Rasinkangas P."/>
            <person name="Parkhill J."/>
            <person name="Rea M.C."/>
            <person name="O'Sullivan O."/>
            <person name="Ritari J."/>
            <person name="Douillard F.P."/>
            <person name="Paul Ross R."/>
            <person name="Yang R."/>
            <person name="Briner A.E."/>
            <person name="Felis G.E."/>
            <person name="de Vos W.M."/>
            <person name="Barrangou R."/>
            <person name="Klaenhammer T.R."/>
            <person name="Caufield P.W."/>
            <person name="Cui Y."/>
            <person name="Zhang H."/>
            <person name="O'Toole P.W."/>
        </authorList>
    </citation>
    <scope>NUCLEOTIDE SEQUENCE [LARGE SCALE GENOMIC DNA]</scope>
    <source>
        <strain evidence="9 10">DSM 14340</strain>
    </source>
</reference>
<keyword evidence="7" id="KW-0418">Kinase</keyword>
<dbReference type="OrthoDB" id="9769191at2"/>
<dbReference type="eggNOG" id="COG2190">
    <property type="taxonomic scope" value="Bacteria"/>
</dbReference>
<comment type="caution">
    <text evidence="9">The sequence shown here is derived from an EMBL/GenBank/DDBJ whole genome shotgun (WGS) entry which is preliminary data.</text>
</comment>
<dbReference type="GO" id="GO:0009401">
    <property type="term" value="P:phosphoenolpyruvate-dependent sugar phosphotransferase system"/>
    <property type="evidence" value="ECO:0007669"/>
    <property type="project" value="UniProtKB-KW"/>
</dbReference>
<proteinExistence type="predicted"/>
<keyword evidence="6" id="KW-0598">Phosphotransferase system</keyword>
<evidence type="ECO:0000256" key="4">
    <source>
        <dbReference type="ARBA" id="ARBA00022597"/>
    </source>
</evidence>
<dbReference type="Gene3D" id="2.70.70.10">
    <property type="entry name" value="Glucose Permease (Domain IIA)"/>
    <property type="match status" value="1"/>
</dbReference>
<evidence type="ECO:0000256" key="5">
    <source>
        <dbReference type="ARBA" id="ARBA00022679"/>
    </source>
</evidence>
<dbReference type="PANTHER" id="PTHR45008:SF1">
    <property type="entry name" value="PTS SYSTEM GLUCOSE-SPECIFIC EIIA COMPONENT"/>
    <property type="match status" value="1"/>
</dbReference>
<organism evidence="9 10">
    <name type="scientific">Latilactobacillus fuchuensis DSM 14340 = JCM 11249</name>
    <dbReference type="NCBI Taxonomy" id="1423747"/>
    <lineage>
        <taxon>Bacteria</taxon>
        <taxon>Bacillati</taxon>
        <taxon>Bacillota</taxon>
        <taxon>Bacilli</taxon>
        <taxon>Lactobacillales</taxon>
        <taxon>Lactobacillaceae</taxon>
        <taxon>Latilactobacillus</taxon>
    </lineage>
</organism>
<dbReference type="GO" id="GO:0005737">
    <property type="term" value="C:cytoplasm"/>
    <property type="evidence" value="ECO:0007669"/>
    <property type="project" value="UniProtKB-SubCell"/>
</dbReference>
<keyword evidence="4" id="KW-0762">Sugar transport</keyword>
<dbReference type="InterPro" id="IPR001127">
    <property type="entry name" value="PTS_EIIA_1_perm"/>
</dbReference>
<evidence type="ECO:0000256" key="1">
    <source>
        <dbReference type="ARBA" id="ARBA00004496"/>
    </source>
</evidence>
<feature type="domain" description="PTS EIIA type-1" evidence="8">
    <location>
        <begin position="29"/>
        <end position="135"/>
    </location>
</feature>
<dbReference type="PROSITE" id="PS00371">
    <property type="entry name" value="PTS_EIIA_TYPE_1_HIS"/>
    <property type="match status" value="1"/>
</dbReference>
<evidence type="ECO:0000313" key="10">
    <source>
        <dbReference type="Proteomes" id="UP000051264"/>
    </source>
</evidence>
<dbReference type="Pfam" id="PF00358">
    <property type="entry name" value="PTS_EIIA_1"/>
    <property type="match status" value="1"/>
</dbReference>
<dbReference type="InterPro" id="IPR050890">
    <property type="entry name" value="PTS_EIIA_component"/>
</dbReference>
<dbReference type="STRING" id="1423747.FC69_GL001576"/>
<evidence type="ECO:0000256" key="3">
    <source>
        <dbReference type="ARBA" id="ARBA00022448"/>
    </source>
</evidence>
<dbReference type="PROSITE" id="PS51093">
    <property type="entry name" value="PTS_EIIA_TYPE_1"/>
    <property type="match status" value="1"/>
</dbReference>
<dbReference type="SUPFAM" id="SSF51261">
    <property type="entry name" value="Duplicated hybrid motif"/>
    <property type="match status" value="1"/>
</dbReference>
<evidence type="ECO:0000256" key="6">
    <source>
        <dbReference type="ARBA" id="ARBA00022683"/>
    </source>
</evidence>
<accession>A0A0R1RQW5</accession>
<keyword evidence="3" id="KW-0813">Transport</keyword>
<evidence type="ECO:0000313" key="9">
    <source>
        <dbReference type="EMBL" id="KRL59616.1"/>
    </source>
</evidence>
<evidence type="ECO:0000256" key="2">
    <source>
        <dbReference type="ARBA" id="ARBA00004651"/>
    </source>
</evidence>
<protein>
    <submittedName>
        <fullName evidence="9">PTS system, glucose subfamily, IIA component domain protein</fullName>
    </submittedName>
</protein>
<dbReference type="EMBL" id="AZEX01000044">
    <property type="protein sequence ID" value="KRL59616.1"/>
    <property type="molecule type" value="Genomic_DNA"/>
</dbReference>
<keyword evidence="5" id="KW-0808">Transferase</keyword>
<dbReference type="RefSeq" id="WP_025082901.1">
    <property type="nucleotide sequence ID" value="NZ_AZEX01000044.1"/>
</dbReference>
<comment type="subcellular location">
    <subcellularLocation>
        <location evidence="2">Cell membrane</location>
        <topology evidence="2">Multi-pass membrane protein</topology>
    </subcellularLocation>
    <subcellularLocation>
        <location evidence="1">Cytoplasm</location>
    </subcellularLocation>
</comment>
<evidence type="ECO:0000259" key="8">
    <source>
        <dbReference type="PROSITE" id="PS51093"/>
    </source>
</evidence>
<dbReference type="AlphaFoldDB" id="A0A0R1RQW5"/>
<dbReference type="FunFam" id="2.70.70.10:FF:000001">
    <property type="entry name" value="PTS system glucose-specific IIA component"/>
    <property type="match status" value="1"/>
</dbReference>
<gene>
    <name evidence="9" type="ORF">FC69_GL001576</name>
</gene>
<dbReference type="PANTHER" id="PTHR45008">
    <property type="entry name" value="PTS SYSTEM GLUCOSE-SPECIFIC EIIA COMPONENT"/>
    <property type="match status" value="1"/>
</dbReference>
<dbReference type="PATRIC" id="fig|1423747.3.peg.1604"/>
<dbReference type="Proteomes" id="UP000051264">
    <property type="component" value="Unassembled WGS sequence"/>
</dbReference>